<comment type="caution">
    <text evidence="9">The sequence shown here is derived from an EMBL/GenBank/DDBJ whole genome shotgun (WGS) entry which is preliminary data.</text>
</comment>
<dbReference type="InterPro" id="IPR043133">
    <property type="entry name" value="GTP-CH-I_C/QueF"/>
</dbReference>
<keyword evidence="5" id="KW-0289">Folate biosynthesis</keyword>
<evidence type="ECO:0000256" key="5">
    <source>
        <dbReference type="ARBA" id="ARBA00022909"/>
    </source>
</evidence>
<dbReference type="InterPro" id="IPR006156">
    <property type="entry name" value="Dihydroneopterin_aldolase"/>
</dbReference>
<reference evidence="10" key="1">
    <citation type="journal article" date="2017" name="Nat. Microbiol.">
        <title>Global analysis of biosynthetic gene clusters reveals vast potential of secondary metabolite production in Penicillium species.</title>
        <authorList>
            <person name="Nielsen J.C."/>
            <person name="Grijseels S."/>
            <person name="Prigent S."/>
            <person name="Ji B."/>
            <person name="Dainat J."/>
            <person name="Nielsen K.F."/>
            <person name="Frisvad J.C."/>
            <person name="Workman M."/>
            <person name="Nielsen J."/>
        </authorList>
    </citation>
    <scope>NUCLEOTIDE SEQUENCE [LARGE SCALE GENOMIC DNA]</scope>
    <source>
        <strain evidence="10">IBT 31811</strain>
    </source>
</reference>
<dbReference type="SMART" id="SM00905">
    <property type="entry name" value="FolB"/>
    <property type="match status" value="1"/>
</dbReference>
<feature type="domain" description="Dihydroneopterin aldolase/epimerase" evidence="8">
    <location>
        <begin position="198"/>
        <end position="305"/>
    </location>
</feature>
<dbReference type="EC" id="4.1.2.25" evidence="4"/>
<keyword evidence="10" id="KW-1185">Reference proteome</keyword>
<evidence type="ECO:0000256" key="2">
    <source>
        <dbReference type="ARBA" id="ARBA00005013"/>
    </source>
</evidence>
<evidence type="ECO:0000256" key="1">
    <source>
        <dbReference type="ARBA" id="ARBA00001353"/>
    </source>
</evidence>
<dbReference type="Proteomes" id="UP000191672">
    <property type="component" value="Unassembled WGS sequence"/>
</dbReference>
<protein>
    <recommendedName>
        <fullName evidence="4">dihydroneopterin aldolase</fullName>
        <ecNumber evidence="4">4.1.2.25</ecNumber>
    </recommendedName>
    <alternativeName>
        <fullName evidence="7">7,8-dihydroneopterin aldolase</fullName>
    </alternativeName>
</protein>
<accession>A0A1V6Q8U8</accession>
<name>A0A1V6Q8U8_9EURO</name>
<evidence type="ECO:0000256" key="6">
    <source>
        <dbReference type="ARBA" id="ARBA00023239"/>
    </source>
</evidence>
<dbReference type="SUPFAM" id="SSF55620">
    <property type="entry name" value="Tetrahydrobiopterin biosynthesis enzymes-like"/>
    <property type="match status" value="1"/>
</dbReference>
<dbReference type="Gene3D" id="3.30.1130.10">
    <property type="match status" value="2"/>
</dbReference>
<dbReference type="GO" id="GO:0005737">
    <property type="term" value="C:cytoplasm"/>
    <property type="evidence" value="ECO:0007669"/>
    <property type="project" value="TreeGrafter"/>
</dbReference>
<dbReference type="PANTHER" id="PTHR42844">
    <property type="entry name" value="DIHYDRONEOPTERIN ALDOLASE 1-RELATED"/>
    <property type="match status" value="1"/>
</dbReference>
<gene>
    <name evidence="9" type="ORF">PENANT_c009G03234</name>
</gene>
<dbReference type="GO" id="GO:0004150">
    <property type="term" value="F:dihydroneopterin aldolase activity"/>
    <property type="evidence" value="ECO:0007669"/>
    <property type="project" value="UniProtKB-EC"/>
</dbReference>
<keyword evidence="6" id="KW-0456">Lyase</keyword>
<proteinExistence type="inferred from homology"/>
<dbReference type="PANTHER" id="PTHR42844:SF1">
    <property type="entry name" value="DIHYDRONEOPTERIN ALDOLASE 1-RELATED"/>
    <property type="match status" value="1"/>
</dbReference>
<sequence length="318" mass="34465">MSTQQITLRPRPETLDTVRLRDINLPLPVAPEAWHRTGKSQPCTATLKLTYSSIITAAETDNVSLTLDYGKLFRRLDSDVRSMAALSISTDHPHKSMVNVSGTRTADLDDGSYATGLDPRVTGAIVANAGLGMLEETAERVGGNGGGESVSGEFGECEVNLEFGKAILRAEGGLGYRAVTVWGDKDGVKCPVVLEEEFRIEGIRCHAVLGVNPHERVEKQAVVVGLVFKGEGLRSWGSKVVASYQEAVRAVAEQVEETDFQTVESLATFIARIVTVDFGNEFVTVKVEKPSALAFVGRSGVEITRSRVFFDTHDVPRK</sequence>
<dbReference type="EMBL" id="MDYN01000009">
    <property type="protein sequence ID" value="OQD85663.1"/>
    <property type="molecule type" value="Genomic_DNA"/>
</dbReference>
<evidence type="ECO:0000256" key="3">
    <source>
        <dbReference type="ARBA" id="ARBA00005708"/>
    </source>
</evidence>
<organism evidence="9 10">
    <name type="scientific">Penicillium antarcticum</name>
    <dbReference type="NCBI Taxonomy" id="416450"/>
    <lineage>
        <taxon>Eukaryota</taxon>
        <taxon>Fungi</taxon>
        <taxon>Dikarya</taxon>
        <taxon>Ascomycota</taxon>
        <taxon>Pezizomycotina</taxon>
        <taxon>Eurotiomycetes</taxon>
        <taxon>Eurotiomycetidae</taxon>
        <taxon>Eurotiales</taxon>
        <taxon>Aspergillaceae</taxon>
        <taxon>Penicillium</taxon>
    </lineage>
</organism>
<comment type="catalytic activity">
    <reaction evidence="1">
        <text>7,8-dihydroneopterin = 6-hydroxymethyl-7,8-dihydropterin + glycolaldehyde</text>
        <dbReference type="Rhea" id="RHEA:10540"/>
        <dbReference type="ChEBI" id="CHEBI:17001"/>
        <dbReference type="ChEBI" id="CHEBI:17071"/>
        <dbReference type="ChEBI" id="CHEBI:44841"/>
        <dbReference type="EC" id="4.1.2.25"/>
    </reaction>
</comment>
<evidence type="ECO:0000313" key="9">
    <source>
        <dbReference type="EMBL" id="OQD85663.1"/>
    </source>
</evidence>
<dbReference type="AlphaFoldDB" id="A0A1V6Q8U8"/>
<dbReference type="InterPro" id="IPR006157">
    <property type="entry name" value="FolB_dom"/>
</dbReference>
<dbReference type="GO" id="GO:0046656">
    <property type="term" value="P:folic acid biosynthetic process"/>
    <property type="evidence" value="ECO:0007669"/>
    <property type="project" value="UniProtKB-KW"/>
</dbReference>
<dbReference type="Pfam" id="PF02152">
    <property type="entry name" value="FolB"/>
    <property type="match status" value="1"/>
</dbReference>
<dbReference type="STRING" id="416450.A0A1V6Q8U8"/>
<evidence type="ECO:0000259" key="8">
    <source>
        <dbReference type="SMART" id="SM00905"/>
    </source>
</evidence>
<evidence type="ECO:0000256" key="4">
    <source>
        <dbReference type="ARBA" id="ARBA00013043"/>
    </source>
</evidence>
<comment type="similarity">
    <text evidence="3">Belongs to the DHNA family.</text>
</comment>
<evidence type="ECO:0000313" key="10">
    <source>
        <dbReference type="Proteomes" id="UP000191672"/>
    </source>
</evidence>
<comment type="pathway">
    <text evidence="2">Cofactor biosynthesis; tetrahydrofolate biosynthesis; 2-amino-4-hydroxy-6-hydroxymethyl-7,8-dihydropteridine diphosphate from 7,8-dihydroneopterin triphosphate: step 3/4.</text>
</comment>
<evidence type="ECO:0000256" key="7">
    <source>
        <dbReference type="ARBA" id="ARBA00032903"/>
    </source>
</evidence>